<sequence>MCDSSGFSNATNGITQLFCEFTLNDLDMKYQLHGLDYERETYAVRNGKSWVGRAYSLNKVCFSKDTTQFSISDYPLLPLVRSGGVSGCFAIPLQLIHHKLHPFILELFLIPKQQCDGDVGALLKSILSTLAQELSKCNVDFGLRQTEEFSVECSHSDDDKMVHFDVCRCRIVTDDSNVLQDDIGKTTWEAFPNGAQLTVSDTMINELLQVQYSNQALSLSSGCEREVQQIPSSSYQQPPVVEIFDHITTRQDVGETSRNGEVEITLNTIRQHFGKNLKDAAEELGVSPSTLKRKCREYDIKRWPSHKRNKVQTLQPAARGLPTTKSTVTHCPNNISTRAEKDANTMIVKATYKDDIVMFPLSNTSGIKELRKELNERFPLEAQKFKIKYQHEGDWILIACEKDLRFRVNTLKSSGQSTVSLSIFQVSN</sequence>
<dbReference type="AlphaFoldDB" id="A0AAV1DEA0"/>
<feature type="domain" description="RWP-RK" evidence="5">
    <location>
        <begin position="249"/>
        <end position="334"/>
    </location>
</feature>
<dbReference type="Pfam" id="PF00564">
    <property type="entry name" value="PB1"/>
    <property type="match status" value="1"/>
</dbReference>
<keyword evidence="8" id="KW-1185">Reference proteome</keyword>
<dbReference type="EMBL" id="OX459122">
    <property type="protein sequence ID" value="CAI9105354.1"/>
    <property type="molecule type" value="Genomic_DNA"/>
</dbReference>
<dbReference type="Gene3D" id="1.10.10.60">
    <property type="entry name" value="Homeodomain-like"/>
    <property type="match status" value="1"/>
</dbReference>
<dbReference type="PANTHER" id="PTHR32002">
    <property type="entry name" value="PROTEIN NLP8"/>
    <property type="match status" value="1"/>
</dbReference>
<keyword evidence="1" id="KW-0805">Transcription regulation</keyword>
<dbReference type="PROSITE" id="PS51519">
    <property type="entry name" value="RWP_RK"/>
    <property type="match status" value="1"/>
</dbReference>
<reference evidence="7" key="1">
    <citation type="submission" date="2023-03" db="EMBL/GenBank/DDBJ databases">
        <authorList>
            <person name="Julca I."/>
        </authorList>
    </citation>
    <scope>NUCLEOTIDE SEQUENCE</scope>
</reference>
<evidence type="ECO:0000259" key="6">
    <source>
        <dbReference type="PROSITE" id="PS51745"/>
    </source>
</evidence>
<dbReference type="SUPFAM" id="SSF46689">
    <property type="entry name" value="Homeodomain-like"/>
    <property type="match status" value="1"/>
</dbReference>
<accession>A0AAV1DEA0</accession>
<evidence type="ECO:0000256" key="4">
    <source>
        <dbReference type="ARBA" id="ARBA00023242"/>
    </source>
</evidence>
<dbReference type="SMART" id="SM00666">
    <property type="entry name" value="PB1"/>
    <property type="match status" value="1"/>
</dbReference>
<protein>
    <submittedName>
        <fullName evidence="7">OLC1v1004261C1</fullName>
    </submittedName>
</protein>
<evidence type="ECO:0000313" key="8">
    <source>
        <dbReference type="Proteomes" id="UP001161247"/>
    </source>
</evidence>
<feature type="domain" description="PB1" evidence="6">
    <location>
        <begin position="345"/>
        <end position="426"/>
    </location>
</feature>
<dbReference type="Pfam" id="PF22922">
    <property type="entry name" value="GAF_NLP"/>
    <property type="match status" value="1"/>
</dbReference>
<evidence type="ECO:0000259" key="5">
    <source>
        <dbReference type="PROSITE" id="PS51519"/>
    </source>
</evidence>
<gene>
    <name evidence="7" type="ORF">OLC1_LOCUS14073</name>
</gene>
<evidence type="ECO:0000313" key="7">
    <source>
        <dbReference type="EMBL" id="CAI9105354.1"/>
    </source>
</evidence>
<organism evidence="7 8">
    <name type="scientific">Oldenlandia corymbosa var. corymbosa</name>
    <dbReference type="NCBI Taxonomy" id="529605"/>
    <lineage>
        <taxon>Eukaryota</taxon>
        <taxon>Viridiplantae</taxon>
        <taxon>Streptophyta</taxon>
        <taxon>Embryophyta</taxon>
        <taxon>Tracheophyta</taxon>
        <taxon>Spermatophyta</taxon>
        <taxon>Magnoliopsida</taxon>
        <taxon>eudicotyledons</taxon>
        <taxon>Gunneridae</taxon>
        <taxon>Pentapetalae</taxon>
        <taxon>asterids</taxon>
        <taxon>lamiids</taxon>
        <taxon>Gentianales</taxon>
        <taxon>Rubiaceae</taxon>
        <taxon>Rubioideae</taxon>
        <taxon>Spermacoceae</taxon>
        <taxon>Hedyotis-Oldenlandia complex</taxon>
        <taxon>Oldenlandia</taxon>
    </lineage>
</organism>
<dbReference type="PROSITE" id="PS51745">
    <property type="entry name" value="PB1"/>
    <property type="match status" value="1"/>
</dbReference>
<dbReference type="Proteomes" id="UP001161247">
    <property type="component" value="Chromosome 5"/>
</dbReference>
<dbReference type="GO" id="GO:0003677">
    <property type="term" value="F:DNA binding"/>
    <property type="evidence" value="ECO:0007669"/>
    <property type="project" value="UniProtKB-KW"/>
</dbReference>
<dbReference type="SUPFAM" id="SSF54277">
    <property type="entry name" value="CAD &amp; PB1 domains"/>
    <property type="match status" value="1"/>
</dbReference>
<name>A0AAV1DEA0_OLDCO</name>
<evidence type="ECO:0000256" key="2">
    <source>
        <dbReference type="ARBA" id="ARBA00023125"/>
    </source>
</evidence>
<dbReference type="InterPro" id="IPR009057">
    <property type="entry name" value="Homeodomain-like_sf"/>
</dbReference>
<keyword evidence="2" id="KW-0238">DNA-binding</keyword>
<evidence type="ECO:0000256" key="3">
    <source>
        <dbReference type="ARBA" id="ARBA00023163"/>
    </source>
</evidence>
<proteinExistence type="predicted"/>
<dbReference type="InterPro" id="IPR003035">
    <property type="entry name" value="RWP-RK_dom"/>
</dbReference>
<dbReference type="InterPro" id="IPR000270">
    <property type="entry name" value="PB1_dom"/>
</dbReference>
<dbReference type="Pfam" id="PF02042">
    <property type="entry name" value="RWP-RK"/>
    <property type="match status" value="1"/>
</dbReference>
<evidence type="ECO:0000256" key="1">
    <source>
        <dbReference type="ARBA" id="ARBA00023015"/>
    </source>
</evidence>
<keyword evidence="4" id="KW-0539">Nucleus</keyword>
<keyword evidence="3" id="KW-0804">Transcription</keyword>
<dbReference type="Gene3D" id="3.10.20.90">
    <property type="entry name" value="Phosphatidylinositol 3-kinase Catalytic Subunit, Chain A, domain 1"/>
    <property type="match status" value="1"/>
</dbReference>
<dbReference type="InterPro" id="IPR055081">
    <property type="entry name" value="NLP1-9_GAF"/>
</dbReference>
<dbReference type="GO" id="GO:0003700">
    <property type="term" value="F:DNA-binding transcription factor activity"/>
    <property type="evidence" value="ECO:0007669"/>
    <property type="project" value="InterPro"/>
</dbReference>
<dbReference type="PANTHER" id="PTHR32002:SF62">
    <property type="entry name" value="PROTEIN NLP6-LIKE ISOFORM X1"/>
    <property type="match status" value="1"/>
</dbReference>
<dbReference type="InterPro" id="IPR045012">
    <property type="entry name" value="NLP"/>
</dbReference>
<dbReference type="InterPro" id="IPR053793">
    <property type="entry name" value="PB1-like"/>
</dbReference>